<gene>
    <name evidence="18" type="ORF">BEWA_030540</name>
</gene>
<dbReference type="InterPro" id="IPR020472">
    <property type="entry name" value="WD40_PAC1"/>
</dbReference>
<evidence type="ECO:0000256" key="9">
    <source>
        <dbReference type="ARBA" id="ARBA00023034"/>
    </source>
</evidence>
<dbReference type="CDD" id="cd00200">
    <property type="entry name" value="WD40"/>
    <property type="match status" value="1"/>
</dbReference>
<feature type="compositionally biased region" description="Basic and acidic residues" evidence="15">
    <location>
        <begin position="876"/>
        <end position="886"/>
    </location>
</feature>
<evidence type="ECO:0000313" key="18">
    <source>
        <dbReference type="EMBL" id="AFZ80201.1"/>
    </source>
</evidence>
<evidence type="ECO:0000256" key="7">
    <source>
        <dbReference type="ARBA" id="ARBA00022892"/>
    </source>
</evidence>
<dbReference type="InterPro" id="IPR050844">
    <property type="entry name" value="Coatomer_complex_subunit"/>
</dbReference>
<evidence type="ECO:0000256" key="15">
    <source>
        <dbReference type="SAM" id="MobiDB-lite"/>
    </source>
</evidence>
<sequence length="896" mass="100524">MSLQMGFGKKLELRTDKVKSVDIHPVEPWVASALYNGSCTIYNYSTQSLVKKIDISDLPLRCCKFVARKQWIIAAGDKMCIWVYNYNSLEKVQVVEGHKDYVRYLDLHSTMPYVLSSSDDMTIILWDIDKNWEKLAVYEGHSHYVMMAKWSPKDMNIFASCSLDHTIMFWGISQESADIKSGPKSFFSLSGHEKGVNCIDFTTNISCPYIISGSDDCTIRVWDYQTKLCLQVLKQHSKAVMSVLYHPRLPIILSCGEDGDFNVWHSNLYKIKRCVNYGYGKLWSIAGNSVDTAIASDSGTCVIQLAGDKPLVSMYSNKLVMVKSSDIMICNLNTGMTVTEEAARQPLNLSFRSIGSCEFFPQSVSHHPNGRFICLCGDSEYIIYTSQGMKSKSYGKASQLVWSEEGDYATYDGLEIALHRDFALNTTFKPSEQVVKLHGGKLLGVSTTSSTHFYRWTDGMLIKTIDVQTEHVWWNEGSSKLALGCVGTCYILAYNEEAVAEALGGGDYNPEMGVGSSFDLEKEIVDRVTSATWAMETFLYITPGLHLNMFVAGTVETLAYLDKPLHMIGYSSESSLLYLCDDAIYAHPLELEYLNFHALVSQIGEQGTQKVTEAISELSPKLKERASKFLESIEQYKLSLLCTSDPDRKFELNLKLGNVEDCLDLLSKETSVESHRGNKLLKRQWKRLGDYCLENSRFDVATTCFGFCNDFSNLLLLHTITGNKEGIENLAESAHKAGSTNIAFTCYYMLNNIEKCVEILHASNCHSEATIMARTFKPSLLKDSFDIWKKNFNNSHIILDDPPEDNGRELEKTVEKRLEAGFPDAQLFPKFKDAVYSDFGASEPSAEPVETTVADTSAVQPETETLDGIVDDVPESEVKDESPVTEEKEEEEKGDE</sequence>
<evidence type="ECO:0000256" key="12">
    <source>
        <dbReference type="ARBA" id="ARBA00025536"/>
    </source>
</evidence>
<dbReference type="Pfam" id="PF00400">
    <property type="entry name" value="WD40"/>
    <property type="match status" value="4"/>
</dbReference>
<protein>
    <recommendedName>
        <fullName evidence="13">Coatomer subunit beta'</fullName>
    </recommendedName>
</protein>
<dbReference type="GO" id="GO:0030126">
    <property type="term" value="C:COPI vesicle coat"/>
    <property type="evidence" value="ECO:0007669"/>
    <property type="project" value="TreeGrafter"/>
</dbReference>
<evidence type="ECO:0000256" key="10">
    <source>
        <dbReference type="ARBA" id="ARBA00023136"/>
    </source>
</evidence>
<dbReference type="OrthoDB" id="2150324at2759"/>
<dbReference type="GeneID" id="15803500"/>
<comment type="subunit">
    <text evidence="13">Oligomeric complex that consists of at least the alpha, beta, beta', gamma, delta, epsilon and zeta subunits.</text>
</comment>
<dbReference type="VEuPathDB" id="PiroplasmaDB:BEWA_030540"/>
<keyword evidence="10 13" id="KW-0472">Membrane</keyword>
<keyword evidence="19" id="KW-1185">Reference proteome</keyword>
<comment type="subcellular location">
    <subcellularLocation>
        <location evidence="1 13">Cytoplasmic vesicle</location>
        <location evidence="1 13">COPI-coated vesicle membrane</location>
        <topology evidence="1 13">Peripheral membrane protein</topology>
        <orientation evidence="1 13">Cytoplasmic side</orientation>
    </subcellularLocation>
    <subcellularLocation>
        <location evidence="13">Golgi apparatus membrane</location>
        <topology evidence="13">Peripheral membrane protein</topology>
        <orientation evidence="13">Cytoplasmic side</orientation>
    </subcellularLocation>
    <text evidence="13">The coatomer is cytoplasmic or polymerized on the cytoplasmic side of the Golgi, as well as on the vesicles/buds originating from it.</text>
</comment>
<dbReference type="GO" id="GO:0005198">
    <property type="term" value="F:structural molecule activity"/>
    <property type="evidence" value="ECO:0007669"/>
    <property type="project" value="UniProtKB-UniRule"/>
</dbReference>
<feature type="repeat" description="WD" evidence="14">
    <location>
        <begin position="233"/>
        <end position="264"/>
    </location>
</feature>
<feature type="domain" description="COPA/B second beta-propeller" evidence="16">
    <location>
        <begin position="331"/>
        <end position="581"/>
    </location>
</feature>
<dbReference type="InterPro" id="IPR036322">
    <property type="entry name" value="WD40_repeat_dom_sf"/>
</dbReference>
<dbReference type="InterPro" id="IPR001680">
    <property type="entry name" value="WD40_rpt"/>
</dbReference>
<evidence type="ECO:0000256" key="6">
    <source>
        <dbReference type="ARBA" id="ARBA00022737"/>
    </source>
</evidence>
<dbReference type="InterPro" id="IPR019775">
    <property type="entry name" value="WD40_repeat_CS"/>
</dbReference>
<organism evidence="18 19">
    <name type="scientific">Theileria equi strain WA</name>
    <dbReference type="NCBI Taxonomy" id="1537102"/>
    <lineage>
        <taxon>Eukaryota</taxon>
        <taxon>Sar</taxon>
        <taxon>Alveolata</taxon>
        <taxon>Apicomplexa</taxon>
        <taxon>Aconoidasida</taxon>
        <taxon>Piroplasmida</taxon>
        <taxon>Theileriidae</taxon>
        <taxon>Theileria</taxon>
    </lineage>
</organism>
<feature type="domain" description="COPA/B TPR" evidence="17">
    <location>
        <begin position="610"/>
        <end position="789"/>
    </location>
</feature>
<dbReference type="Gene3D" id="1.25.40.470">
    <property type="match status" value="1"/>
</dbReference>
<dbReference type="SMART" id="SM00320">
    <property type="entry name" value="WD40"/>
    <property type="match status" value="6"/>
</dbReference>
<feature type="compositionally biased region" description="Acidic residues" evidence="15">
    <location>
        <begin position="887"/>
        <end position="896"/>
    </location>
</feature>
<keyword evidence="4 13" id="KW-0963">Cytoplasm</keyword>
<dbReference type="PIRSF" id="PIRSF005567">
    <property type="entry name" value="Coatomer_beta'_subunit"/>
    <property type="match status" value="1"/>
</dbReference>
<dbReference type="PROSITE" id="PS50294">
    <property type="entry name" value="WD_REPEATS_REGION"/>
    <property type="match status" value="3"/>
</dbReference>
<dbReference type="GO" id="GO:0000139">
    <property type="term" value="C:Golgi membrane"/>
    <property type="evidence" value="ECO:0007669"/>
    <property type="project" value="UniProtKB-SubCell"/>
</dbReference>
<name>L0AYV1_THEEQ</name>
<keyword evidence="9 13" id="KW-0333">Golgi apparatus</keyword>
<dbReference type="GO" id="GO:0006891">
    <property type="term" value="P:intra-Golgi vesicle-mediated transport"/>
    <property type="evidence" value="ECO:0007669"/>
    <property type="project" value="TreeGrafter"/>
</dbReference>
<feature type="repeat" description="WD" evidence="14">
    <location>
        <begin position="189"/>
        <end position="232"/>
    </location>
</feature>
<feature type="compositionally biased region" description="Polar residues" evidence="15">
    <location>
        <begin position="853"/>
        <end position="863"/>
    </location>
</feature>
<dbReference type="Pfam" id="PF23953">
    <property type="entry name" value="TPR_COPA_B"/>
    <property type="match status" value="1"/>
</dbReference>
<feature type="repeat" description="WD" evidence="14">
    <location>
        <begin position="138"/>
        <end position="180"/>
    </location>
</feature>
<keyword evidence="3 13" id="KW-0813">Transport</keyword>
<evidence type="ECO:0000256" key="11">
    <source>
        <dbReference type="ARBA" id="ARBA00023329"/>
    </source>
</evidence>
<keyword evidence="7 13" id="KW-0931">ER-Golgi transport</keyword>
<dbReference type="STRING" id="1537102.L0AYV1"/>
<dbReference type="PANTHER" id="PTHR19876:SF2">
    <property type="entry name" value="COATOMER SUBUNIT BETA"/>
    <property type="match status" value="1"/>
</dbReference>
<dbReference type="GO" id="GO:0006890">
    <property type="term" value="P:retrograde vesicle-mediated transport, Golgi to endoplasmic reticulum"/>
    <property type="evidence" value="ECO:0007669"/>
    <property type="project" value="TreeGrafter"/>
</dbReference>
<dbReference type="RefSeq" id="XP_004829867.1">
    <property type="nucleotide sequence ID" value="XM_004829810.1"/>
</dbReference>
<dbReference type="GO" id="GO:0016746">
    <property type="term" value="F:acyltransferase activity"/>
    <property type="evidence" value="ECO:0007669"/>
    <property type="project" value="UniProtKB-KW"/>
</dbReference>
<dbReference type="PROSITE" id="PS00678">
    <property type="entry name" value="WD_REPEATS_1"/>
    <property type="match status" value="1"/>
</dbReference>
<dbReference type="PRINTS" id="PR00320">
    <property type="entry name" value="GPROTEINBRPT"/>
</dbReference>
<evidence type="ECO:0000256" key="14">
    <source>
        <dbReference type="PROSITE-ProRule" id="PRU00221"/>
    </source>
</evidence>
<proteinExistence type="inferred from homology"/>
<evidence type="ECO:0000256" key="5">
    <source>
        <dbReference type="ARBA" id="ARBA00022574"/>
    </source>
</evidence>
<dbReference type="Pfam" id="PF04053">
    <property type="entry name" value="B-prop_COPA_B_2nd"/>
    <property type="match status" value="1"/>
</dbReference>
<evidence type="ECO:0000256" key="4">
    <source>
        <dbReference type="ARBA" id="ARBA00022490"/>
    </source>
</evidence>
<comment type="similarity">
    <text evidence="2 13">Belongs to the WD repeat COPB2 family.</text>
</comment>
<keyword evidence="5 14" id="KW-0853">WD repeat</keyword>
<feature type="repeat" description="WD" evidence="14">
    <location>
        <begin position="95"/>
        <end position="129"/>
    </location>
</feature>
<dbReference type="EMBL" id="CP001669">
    <property type="protein sequence ID" value="AFZ80201.1"/>
    <property type="molecule type" value="Genomic_DNA"/>
</dbReference>
<accession>L0AYV1</accession>
<keyword evidence="18" id="KW-0012">Acyltransferase</keyword>
<evidence type="ECO:0000313" key="19">
    <source>
        <dbReference type="Proteomes" id="UP000031512"/>
    </source>
</evidence>
<keyword evidence="18" id="KW-0808">Transferase</keyword>
<evidence type="ECO:0000256" key="8">
    <source>
        <dbReference type="ARBA" id="ARBA00022927"/>
    </source>
</evidence>
<dbReference type="Gene3D" id="2.130.10.10">
    <property type="entry name" value="YVTN repeat-like/Quinoprotein amine dehydrogenase"/>
    <property type="match status" value="1"/>
</dbReference>
<dbReference type="InterPro" id="IPR056176">
    <property type="entry name" value="TPR_COPA_B"/>
</dbReference>
<feature type="region of interest" description="Disordered" evidence="15">
    <location>
        <begin position="840"/>
        <end position="896"/>
    </location>
</feature>
<evidence type="ECO:0000259" key="17">
    <source>
        <dbReference type="Pfam" id="PF23953"/>
    </source>
</evidence>
<evidence type="ECO:0000259" key="16">
    <source>
        <dbReference type="Pfam" id="PF04053"/>
    </source>
</evidence>
<dbReference type="KEGG" id="beq:BEWA_030540"/>
<dbReference type="SUPFAM" id="SSF50978">
    <property type="entry name" value="WD40 repeat-like"/>
    <property type="match status" value="1"/>
</dbReference>
<comment type="function">
    <text evidence="12 13">The coatomer is a cytosolic protein complex that binds to dilysine motifs and reversibly associates with Golgi non-clathrin-coated vesicles, which further mediate biosynthetic protein transport from the ER, via the Golgi up to the trans Golgi network. Coatomer complex is required for budding from Golgi membranes, and is essential for the retrograde Golgi-to-ER transport of dilysine-tagged proteins.</text>
</comment>
<dbReference type="GO" id="GO:0006886">
    <property type="term" value="P:intracellular protein transport"/>
    <property type="evidence" value="ECO:0007669"/>
    <property type="project" value="UniProtKB-UniRule"/>
</dbReference>
<dbReference type="PANTHER" id="PTHR19876">
    <property type="entry name" value="COATOMER"/>
    <property type="match status" value="1"/>
</dbReference>
<dbReference type="AlphaFoldDB" id="L0AYV1"/>
<dbReference type="PROSITE" id="PS50082">
    <property type="entry name" value="WD_REPEATS_2"/>
    <property type="match status" value="4"/>
</dbReference>
<evidence type="ECO:0000256" key="13">
    <source>
        <dbReference type="PIRNR" id="PIRNR005567"/>
    </source>
</evidence>
<keyword evidence="8 13" id="KW-0653">Protein transport</keyword>
<evidence type="ECO:0000256" key="1">
    <source>
        <dbReference type="ARBA" id="ARBA00004347"/>
    </source>
</evidence>
<dbReference type="CDD" id="cd22947">
    <property type="entry name" value="Coatomer_WDAD_beta-like"/>
    <property type="match status" value="1"/>
</dbReference>
<dbReference type="FunFam" id="2.130.10.10:FF:000016">
    <property type="entry name" value="Coatomer alpha subunit, putative"/>
    <property type="match status" value="1"/>
</dbReference>
<dbReference type="InterPro" id="IPR015943">
    <property type="entry name" value="WD40/YVTN_repeat-like_dom_sf"/>
</dbReference>
<evidence type="ECO:0000256" key="2">
    <source>
        <dbReference type="ARBA" id="ARBA00010844"/>
    </source>
</evidence>
<dbReference type="InterPro" id="IPR006692">
    <property type="entry name" value="Beta-prop_COPA/B_2nd"/>
</dbReference>
<dbReference type="InterPro" id="IPR016453">
    <property type="entry name" value="COPB2"/>
</dbReference>
<reference evidence="18 19" key="1">
    <citation type="journal article" date="2012" name="BMC Genomics">
        <title>Comparative genomic analysis and phylogenetic position of Theileria equi.</title>
        <authorList>
            <person name="Kappmeyer L.S."/>
            <person name="Thiagarajan M."/>
            <person name="Herndon D.R."/>
            <person name="Ramsay J.D."/>
            <person name="Caler E."/>
            <person name="Djikeng A."/>
            <person name="Gillespie J.J."/>
            <person name="Lau A.O."/>
            <person name="Roalson E.H."/>
            <person name="Silva J.C."/>
            <person name="Silva M.G."/>
            <person name="Suarez C.E."/>
            <person name="Ueti M.W."/>
            <person name="Nene V.M."/>
            <person name="Mealey R.H."/>
            <person name="Knowles D.P."/>
            <person name="Brayton K.A."/>
        </authorList>
    </citation>
    <scope>NUCLEOTIDE SEQUENCE [LARGE SCALE GENOMIC DNA]</scope>
    <source>
        <strain evidence="18 19">WA</strain>
    </source>
</reference>
<dbReference type="Proteomes" id="UP000031512">
    <property type="component" value="Chromosome 1"/>
</dbReference>
<dbReference type="eggNOG" id="KOG0276">
    <property type="taxonomic scope" value="Eukaryota"/>
</dbReference>
<evidence type="ECO:0000256" key="3">
    <source>
        <dbReference type="ARBA" id="ARBA00022448"/>
    </source>
</evidence>
<keyword evidence="11 13" id="KW-0968">Cytoplasmic vesicle</keyword>
<dbReference type="GO" id="GO:0006888">
    <property type="term" value="P:endoplasmic reticulum to Golgi vesicle-mediated transport"/>
    <property type="evidence" value="ECO:0007669"/>
    <property type="project" value="TreeGrafter"/>
</dbReference>
<keyword evidence="6" id="KW-0677">Repeat</keyword>